<proteinExistence type="predicted"/>
<comment type="caution">
    <text evidence="1">The sequence shown here is derived from an EMBL/GenBank/DDBJ whole genome shotgun (WGS) entry which is preliminary data.</text>
</comment>
<evidence type="ECO:0000313" key="2">
    <source>
        <dbReference type="Proteomes" id="UP000003490"/>
    </source>
</evidence>
<name>A7VQA3_9FIRM</name>
<dbReference type="EMBL" id="ABCB02000014">
    <property type="protein sequence ID" value="EDO62608.1"/>
    <property type="molecule type" value="Genomic_DNA"/>
</dbReference>
<dbReference type="HOGENOM" id="CLU_3373024_0_0_9"/>
<gene>
    <name evidence="1" type="ORF">CLOLEP_00731</name>
</gene>
<reference evidence="1 2" key="2">
    <citation type="submission" date="2007-08" db="EMBL/GenBank/DDBJ databases">
        <authorList>
            <person name="Fulton L."/>
            <person name="Clifton S."/>
            <person name="Fulton B."/>
            <person name="Xu J."/>
            <person name="Minx P."/>
            <person name="Pepin K.H."/>
            <person name="Johnson M."/>
            <person name="Thiruvilangam P."/>
            <person name="Bhonagiri V."/>
            <person name="Nash W.E."/>
            <person name="Wang C."/>
            <person name="Mardis E.R."/>
            <person name="Wilson R.K."/>
        </authorList>
    </citation>
    <scope>NUCLEOTIDE SEQUENCE [LARGE SCALE GENOMIC DNA]</scope>
    <source>
        <strain evidence="1 2">DSM 753</strain>
    </source>
</reference>
<protein>
    <submittedName>
        <fullName evidence="1">Uncharacterized protein</fullName>
    </submittedName>
</protein>
<dbReference type="Proteomes" id="UP000003490">
    <property type="component" value="Unassembled WGS sequence"/>
</dbReference>
<evidence type="ECO:0000313" key="1">
    <source>
        <dbReference type="EMBL" id="EDO62608.1"/>
    </source>
</evidence>
<reference evidence="1 2" key="1">
    <citation type="submission" date="2007-08" db="EMBL/GenBank/DDBJ databases">
        <title>Draft genome sequence of Clostridium leptum (DSM 753).</title>
        <authorList>
            <person name="Sudarsanam P."/>
            <person name="Ley R."/>
            <person name="Guruge J."/>
            <person name="Turnbaugh P.J."/>
            <person name="Mahowald M."/>
            <person name="Liep D."/>
            <person name="Gordon J."/>
        </authorList>
    </citation>
    <scope>NUCLEOTIDE SEQUENCE [LARGE SCALE GENOMIC DNA]</scope>
    <source>
        <strain evidence="1 2">DSM 753</strain>
    </source>
</reference>
<accession>A7VQA3</accession>
<organism evidence="1 2">
    <name type="scientific">[Clostridium] leptum DSM 753</name>
    <dbReference type="NCBI Taxonomy" id="428125"/>
    <lineage>
        <taxon>Bacteria</taxon>
        <taxon>Bacillati</taxon>
        <taxon>Bacillota</taxon>
        <taxon>Clostridia</taxon>
        <taxon>Eubacteriales</taxon>
        <taxon>Oscillospiraceae</taxon>
        <taxon>Oscillospiraceae incertae sedis</taxon>
    </lineage>
</organism>
<sequence length="34" mass="3974">MKRLKRCFVSAARTRLLMRRHFGGGAVESTHRPF</sequence>
<dbReference type="AlphaFoldDB" id="A7VQA3"/>